<feature type="region of interest" description="Disordered" evidence="6">
    <location>
        <begin position="1110"/>
        <end position="1167"/>
    </location>
</feature>
<evidence type="ECO:0000256" key="4">
    <source>
        <dbReference type="ARBA" id="ARBA00022840"/>
    </source>
</evidence>
<evidence type="ECO:0000256" key="6">
    <source>
        <dbReference type="SAM" id="MobiDB-lite"/>
    </source>
</evidence>
<feature type="region of interest" description="Disordered" evidence="6">
    <location>
        <begin position="697"/>
        <end position="719"/>
    </location>
</feature>
<dbReference type="InterPro" id="IPR000719">
    <property type="entry name" value="Prot_kinase_dom"/>
</dbReference>
<dbReference type="Pfam" id="PF00069">
    <property type="entry name" value="Pkinase"/>
    <property type="match status" value="1"/>
</dbReference>
<feature type="compositionally biased region" description="Polar residues" evidence="6">
    <location>
        <begin position="1495"/>
        <end position="1508"/>
    </location>
</feature>
<evidence type="ECO:0000256" key="2">
    <source>
        <dbReference type="ARBA" id="ARBA00022741"/>
    </source>
</evidence>
<dbReference type="InterPro" id="IPR017441">
    <property type="entry name" value="Protein_kinase_ATP_BS"/>
</dbReference>
<feature type="binding site" evidence="5">
    <location>
        <position position="1638"/>
    </location>
    <ligand>
        <name>ATP</name>
        <dbReference type="ChEBI" id="CHEBI:30616"/>
    </ligand>
</feature>
<keyword evidence="1" id="KW-0808">Transferase</keyword>
<dbReference type="GO" id="GO:0005634">
    <property type="term" value="C:nucleus"/>
    <property type="evidence" value="ECO:0007669"/>
    <property type="project" value="TreeGrafter"/>
</dbReference>
<accession>A0AAW1S3A7</accession>
<evidence type="ECO:0000256" key="3">
    <source>
        <dbReference type="ARBA" id="ARBA00022777"/>
    </source>
</evidence>
<keyword evidence="3" id="KW-0418">Kinase</keyword>
<organism evidence="8 9">
    <name type="scientific">Apatococcus lobatus</name>
    <dbReference type="NCBI Taxonomy" id="904363"/>
    <lineage>
        <taxon>Eukaryota</taxon>
        <taxon>Viridiplantae</taxon>
        <taxon>Chlorophyta</taxon>
        <taxon>core chlorophytes</taxon>
        <taxon>Trebouxiophyceae</taxon>
        <taxon>Chlorellales</taxon>
        <taxon>Chlorellaceae</taxon>
        <taxon>Apatococcus</taxon>
    </lineage>
</organism>
<proteinExistence type="predicted"/>
<sequence>MKWSQVLCCCPGDLKSNRIYPDENRVAEGVRTPTGKLRIGPRAEALTPLSEQPSNQNSQQAAYSSTQLYKQEDFATATLLSASERPAGSQAASKLRSPRPATALPVLQCLQATRATACGAALWVDAASLCKYQPIIYLSHWLGDDYHQQVVPVEVALIRHLPSGSATPGRQTPVWQLELTGPSLQKLQAIQKLSLQLSQHLSLLVIKPGPASDSLAAHLDLHVTSKSQGIHISREAGEGLMTIVGRWLLAVHMDKQQLLLTAADADGRAIAGAHSVVLSSRSEATRVVSPGGQQPETGLLSSSSPVVDNITDALSMASSYSSPAPLQLQAHALASSPEQHHHSRQSPAHFDDELGSFEAILSAAADSTAAQDQSRWDTQISILCRATLQLAAGRSSGAREFVATAAQQYARQEEQRPMLDLFLTAMLSVPAISEEALQAGFHTDILRQAASSVPQHPLEARCLEAEDISPPGTPSSAACMDDPMSAMKGPTVSVKARDKRVELRKLSIPAMLALPASHGSGFSRSARRRMQGVPAQPLLPAFPSIEGPTQVGDLTKHVWLQRLAGRLGESLIASDIAGIACLNGRQSASVNSQAVQEGSSPPKPSSSQSTVSPHGNDGIVAAMNLLTQQTAIQASDDPREAKLAPGQSPVSVGVEASDLPQQQLRPEQQQLFLQTAVGASTKLTKVEKIIVDWPPPAGSHLSSPESPVPLQPSDDSNAATSCGLSTTGVMQAAEQLAKLARHGAICLDNAAAAALLSKSLAMNLAEHQMLEHPDDDACRRLMSAVCSSLGQALEQFAKVPPSTLTLPSRIVLESMLQLAATVAASSKDDAMRQHILAAVFCPSLSRQAARIFASQVLQDAYPLASHALDVAYAQRLTALTFHCQMASICTRLLRNHAAMEEGDSKSEAWSALEMLWAPMGPLDLGNSPLLSGPAKGFARDERLPSSARLSSHRSAAASSSSSFAQRGSLTPQEACSPLLFLLDPATGLAQPYIAMDGPFKAAGWQELQAAAMQLVEVAIQIPESPSAQSRPMSDMLLQSSFIAFTRLYLSSTRLSAAQALSCSLHASVLVAAVKSDAELVRARVIHLKILEFLVRELALEYQVQNPRIGLGSKTPSGSVSRLQSTGSLSLTPSKNQVQVMGSPAAIQEPSTPSPRLGKPLLGSARPATPVPKLALGGMLPVASLPDQSAALSSRQSQPTSRFYTEHMAQMATPSPQSASRPSVPKLSMPALAALAEIVESSHSSKHLHSNLSMPKLHSSPAKMPFIPRLASLPLPQSGHHLQGDADPVHPGIPMIDIVKAAKIAEARGVAPRRSPSSEPTRLMMTPRKQQCSVSPGRIAQTPCSGPGSPKIAAKYSDPPGTLESSSESDPGSARHESASNPRSFRAGYDLEEDLERELALEGQDSTQHADNEDDEGDCEDINPRASCPLRATAPGFSIPIHLIKHGSSEPDHYTPLVQLRSERPASSTKTAREADGRLRGRIQAAQDVSRPCQPHLSQAEASCSGRSSDYASGRSRCRMYHHHTIHIQAVETVLLGLLDQHGNLDSQVVPDRPHEQHMMDMPAVLQAHLSHRDNHNILQELQARAAWSGPAAARLLRLLAAPLFDCSRYTQIRHIGKGAYANVYRFQCKDDDKQVAIKVIERQSNDITCQHLNIFAEVSIIEEMRDSQWTADLLDYGLMGQDWWLVMPLYAASLKQWRSKQPPGIGDRLPLYSALFVQLVQAVMALHRHQVVHYDLKLENVLLRCVPGLADNEFWHPPGGNHPCLLQVVLTDFGESKKFGHHETAVTTRDRGTLHAKSPEMLEAANAAKTWASSFDRRKVRGAGAPSDVWSLGCLLYELLTGSILFDEPDEASLSVRVLRTDPLVPDAKLAALDSCPAAASLLHAMLIRDPRRRPTPEDIMNRLNRTPLC</sequence>
<feature type="compositionally biased region" description="Low complexity" evidence="6">
    <location>
        <begin position="945"/>
        <end position="954"/>
    </location>
</feature>
<dbReference type="SUPFAM" id="SSF56112">
    <property type="entry name" value="Protein kinase-like (PK-like)"/>
    <property type="match status" value="1"/>
</dbReference>
<gene>
    <name evidence="8" type="ORF">WJX74_010570</name>
</gene>
<dbReference type="GO" id="GO:0044773">
    <property type="term" value="P:mitotic DNA damage checkpoint signaling"/>
    <property type="evidence" value="ECO:0007669"/>
    <property type="project" value="TreeGrafter"/>
</dbReference>
<dbReference type="InterPro" id="IPR008271">
    <property type="entry name" value="Ser/Thr_kinase_AS"/>
</dbReference>
<keyword evidence="9" id="KW-1185">Reference proteome</keyword>
<dbReference type="PROSITE" id="PS50011">
    <property type="entry name" value="PROTEIN_KINASE_DOM"/>
    <property type="match status" value="1"/>
</dbReference>
<dbReference type="PROSITE" id="PS00108">
    <property type="entry name" value="PROTEIN_KINASE_ST"/>
    <property type="match status" value="1"/>
</dbReference>
<dbReference type="CDD" id="cd00180">
    <property type="entry name" value="PKc"/>
    <property type="match status" value="1"/>
</dbReference>
<evidence type="ECO:0000313" key="9">
    <source>
        <dbReference type="Proteomes" id="UP001438707"/>
    </source>
</evidence>
<feature type="region of interest" description="Disordered" evidence="6">
    <location>
        <begin position="635"/>
        <end position="654"/>
    </location>
</feature>
<dbReference type="SMART" id="SM00220">
    <property type="entry name" value="S_TKc"/>
    <property type="match status" value="1"/>
</dbReference>
<dbReference type="PROSITE" id="PS00107">
    <property type="entry name" value="PROTEIN_KINASE_ATP"/>
    <property type="match status" value="1"/>
</dbReference>
<dbReference type="EMBL" id="JALJOS010000004">
    <property type="protein sequence ID" value="KAK9840490.1"/>
    <property type="molecule type" value="Genomic_DNA"/>
</dbReference>
<evidence type="ECO:0000256" key="1">
    <source>
        <dbReference type="ARBA" id="ARBA00022679"/>
    </source>
</evidence>
<dbReference type="PANTHER" id="PTHR44167">
    <property type="entry name" value="OVARIAN-SPECIFIC SERINE/THREONINE-PROTEIN KINASE LOK-RELATED"/>
    <property type="match status" value="1"/>
</dbReference>
<comment type="caution">
    <text evidence="8">The sequence shown here is derived from an EMBL/GenBank/DDBJ whole genome shotgun (WGS) entry which is preliminary data.</text>
</comment>
<dbReference type="PANTHER" id="PTHR44167:SF30">
    <property type="entry name" value="PHOSPHORYLASE KINASE"/>
    <property type="match status" value="1"/>
</dbReference>
<feature type="region of interest" description="Disordered" evidence="6">
    <location>
        <begin position="1401"/>
        <end position="1426"/>
    </location>
</feature>
<evidence type="ECO:0000313" key="8">
    <source>
        <dbReference type="EMBL" id="KAK9840490.1"/>
    </source>
</evidence>
<feature type="compositionally biased region" description="Acidic residues" evidence="6">
    <location>
        <begin position="1411"/>
        <end position="1420"/>
    </location>
</feature>
<feature type="domain" description="Protein kinase" evidence="7">
    <location>
        <begin position="1609"/>
        <end position="1910"/>
    </location>
</feature>
<feature type="region of interest" description="Disordered" evidence="6">
    <location>
        <begin position="591"/>
        <end position="617"/>
    </location>
</feature>
<reference evidence="8 9" key="1">
    <citation type="journal article" date="2024" name="Nat. Commun.">
        <title>Phylogenomics reveals the evolutionary origins of lichenization in chlorophyte algae.</title>
        <authorList>
            <person name="Puginier C."/>
            <person name="Libourel C."/>
            <person name="Otte J."/>
            <person name="Skaloud P."/>
            <person name="Haon M."/>
            <person name="Grisel S."/>
            <person name="Petersen M."/>
            <person name="Berrin J.G."/>
            <person name="Delaux P.M."/>
            <person name="Dal Grande F."/>
            <person name="Keller J."/>
        </authorList>
    </citation>
    <scope>NUCLEOTIDE SEQUENCE [LARGE SCALE GENOMIC DNA]</scope>
    <source>
        <strain evidence="8 9">SAG 2145</strain>
    </source>
</reference>
<feature type="compositionally biased region" description="Polar residues" evidence="6">
    <location>
        <begin position="1113"/>
        <end position="1139"/>
    </location>
</feature>
<evidence type="ECO:0000256" key="5">
    <source>
        <dbReference type="PROSITE-ProRule" id="PRU10141"/>
    </source>
</evidence>
<feature type="region of interest" description="Disordered" evidence="6">
    <location>
        <begin position="284"/>
        <end position="303"/>
    </location>
</feature>
<evidence type="ECO:0000259" key="7">
    <source>
        <dbReference type="PROSITE" id="PS50011"/>
    </source>
</evidence>
<dbReference type="Proteomes" id="UP001438707">
    <property type="component" value="Unassembled WGS sequence"/>
</dbReference>
<protein>
    <recommendedName>
        <fullName evidence="7">Protein kinase domain-containing protein</fullName>
    </recommendedName>
</protein>
<feature type="region of interest" description="Disordered" evidence="6">
    <location>
        <begin position="1486"/>
        <end position="1508"/>
    </location>
</feature>
<feature type="region of interest" description="Disordered" evidence="6">
    <location>
        <begin position="1306"/>
        <end position="1385"/>
    </location>
</feature>
<feature type="compositionally biased region" description="Polar residues" evidence="6">
    <location>
        <begin position="291"/>
        <end position="303"/>
    </location>
</feature>
<feature type="region of interest" description="Disordered" evidence="6">
    <location>
        <begin position="935"/>
        <end position="954"/>
    </location>
</feature>
<name>A0AAW1S3A7_9CHLO</name>
<keyword evidence="4 5" id="KW-0067">ATP-binding</keyword>
<dbReference type="Gene3D" id="1.10.510.10">
    <property type="entry name" value="Transferase(Phosphotransferase) domain 1"/>
    <property type="match status" value="1"/>
</dbReference>
<dbReference type="InterPro" id="IPR011009">
    <property type="entry name" value="Kinase-like_dom_sf"/>
</dbReference>
<dbReference type="GO" id="GO:0004674">
    <property type="term" value="F:protein serine/threonine kinase activity"/>
    <property type="evidence" value="ECO:0007669"/>
    <property type="project" value="TreeGrafter"/>
</dbReference>
<keyword evidence="2 5" id="KW-0547">Nucleotide-binding</keyword>
<dbReference type="GO" id="GO:0005524">
    <property type="term" value="F:ATP binding"/>
    <property type="evidence" value="ECO:0007669"/>
    <property type="project" value="UniProtKB-UniRule"/>
</dbReference>